<evidence type="ECO:0000313" key="3">
    <source>
        <dbReference type="EMBL" id="EFE69119.2"/>
    </source>
</evidence>
<protein>
    <submittedName>
        <fullName evidence="4">Uncharacterized protein</fullName>
    </submittedName>
</protein>
<dbReference type="Proteomes" id="UP000003824">
    <property type="component" value="Unassembled WGS sequence"/>
</dbReference>
<dbReference type="EMBL" id="DS999641">
    <property type="protein sequence ID" value="EFE68562.2"/>
    <property type="molecule type" value="Genomic_DNA"/>
</dbReference>
<gene>
    <name evidence="1" type="ORF">SSFG_03129</name>
    <name evidence="2" type="ORF">SSFG_03806</name>
    <name evidence="3" type="ORF">SSFG_04362</name>
    <name evidence="4" type="ORF">SSFG_05980</name>
</gene>
<dbReference type="AlphaFoldDB" id="D5ZTW4"/>
<reference evidence="4" key="1">
    <citation type="submission" date="2008-10" db="EMBL/GenBank/DDBJ databases">
        <title>Annotation of Streptomyces ghanaensis ATCC 14672.</title>
        <authorList>
            <consortium name="The Broad Institute Genome Sequencing Platform"/>
            <consortium name="Broad Institute Microbial Sequencing Center"/>
            <person name="Fischbach M."/>
            <person name="Ward D."/>
            <person name="Young S."/>
            <person name="Kodira C.D."/>
            <person name="Zeng Q."/>
            <person name="Koehrsen M."/>
            <person name="Godfrey P."/>
            <person name="Alvarado L."/>
            <person name="Berlin A.M."/>
            <person name="Borenstein D."/>
            <person name="Chen Z."/>
            <person name="Engels R."/>
            <person name="Freedman E."/>
            <person name="Gellesch M."/>
            <person name="Goldberg J."/>
            <person name="Griggs A."/>
            <person name="Gujja S."/>
            <person name="Heiman D.I."/>
            <person name="Hepburn T.A."/>
            <person name="Howarth C."/>
            <person name="Jen D."/>
            <person name="Larson L."/>
            <person name="Lewis B."/>
            <person name="Mehta T."/>
            <person name="Park D."/>
            <person name="Pearson M."/>
            <person name="Roberts A."/>
            <person name="Saif S."/>
            <person name="Shea T.D."/>
            <person name="Shenoy N."/>
            <person name="Sisk P."/>
            <person name="Stolte C."/>
            <person name="Sykes S.N."/>
            <person name="Walk T."/>
            <person name="White J."/>
            <person name="Yandava C."/>
            <person name="Straight P."/>
            <person name="Clardy J."/>
            <person name="Hung D."/>
            <person name="Kolter R."/>
            <person name="Mekalanos J."/>
            <person name="Walker S."/>
            <person name="Walsh C.T."/>
            <person name="Wieland B.L.C."/>
            <person name="Ilzarbe M."/>
            <person name="Galagan J."/>
            <person name="Nusbaum C."/>
            <person name="Birren B."/>
        </authorList>
    </citation>
    <scope>NUCLEOTIDE SEQUENCE [LARGE SCALE GENOMIC DNA]</scope>
    <source>
        <strain evidence="4">ATCC 14672</strain>
        <strain evidence="5">ATCC 14672 / DSM 40746 / JCM 4963 / KCTC 9882 / NRRL B-12104 / FH 1290</strain>
    </source>
</reference>
<dbReference type="EMBL" id="DS999641">
    <property type="protein sequence ID" value="EFE69119.2"/>
    <property type="molecule type" value="Genomic_DNA"/>
</dbReference>
<organism evidence="4 5">
    <name type="scientific">Streptomyces viridosporus (strain ATCC 14672 / DSM 40746 / JCM 4963 / KCTC 9882 / NRRL B-12104 / FH 1290)</name>
    <name type="common">Streptomyces ghanaensis</name>
    <dbReference type="NCBI Taxonomy" id="566461"/>
    <lineage>
        <taxon>Bacteria</taxon>
        <taxon>Bacillati</taxon>
        <taxon>Actinomycetota</taxon>
        <taxon>Actinomycetes</taxon>
        <taxon>Kitasatosporales</taxon>
        <taxon>Streptomycetaceae</taxon>
        <taxon>Streptomyces</taxon>
    </lineage>
</organism>
<reference evidence="5" key="2">
    <citation type="submission" date="2008-12" db="EMBL/GenBank/DDBJ databases">
        <title>Annotation of Streptomyces ghanaensis ATCC 14672.</title>
        <authorList>
            <consortium name="The Broad Institute Genome Sequencing Platform"/>
            <consortium name="Broad Institute Microbial Sequencing Center"/>
            <person name="Fischbach M."/>
            <person name="Ward D."/>
            <person name="Young S."/>
            <person name="Kodira C.D."/>
            <person name="Zeng Q."/>
            <person name="Koehrsen M."/>
            <person name="Godfrey P."/>
            <person name="Alvarado L."/>
            <person name="Berlin A.M."/>
            <person name="Borenstein D."/>
            <person name="Chen Z."/>
            <person name="Engels R."/>
            <person name="Freedman E."/>
            <person name="Gellesch M."/>
            <person name="Goldberg J."/>
            <person name="Griggs A."/>
            <person name="Gujja S."/>
            <person name="Heiman D.I."/>
            <person name="Hepburn T.A."/>
            <person name="Howarth C."/>
            <person name="Jen D."/>
            <person name="Larson L."/>
            <person name="Lewis B."/>
            <person name="Mehta T."/>
            <person name="Park D."/>
            <person name="Pearson M."/>
            <person name="Roberts A."/>
            <person name="Saif S."/>
            <person name="Shea T.D."/>
            <person name="Shenoy N."/>
            <person name="Sisk P."/>
            <person name="Stolte C."/>
            <person name="Sykes S.N."/>
            <person name="Walk T."/>
            <person name="White J."/>
            <person name="Yandava C."/>
            <person name="Straight P."/>
            <person name="Clardy J."/>
            <person name="Hung D."/>
            <person name="Kolter R."/>
            <person name="Mekalanos J."/>
            <person name="Walker S."/>
            <person name="Walsh C.T."/>
            <person name="Wieland B.L.C."/>
            <person name="Ilzarbe M."/>
            <person name="Galagan J."/>
            <person name="Nusbaum C."/>
            <person name="Birren B."/>
        </authorList>
    </citation>
    <scope>NUCLEOTIDE SEQUENCE [LARGE SCALE GENOMIC DNA]</scope>
    <source>
        <strain evidence="5">ATCC 14672 / DSM 40746 / JCM 4963 / KCTC 9882 / NRRL B-12104 / FH 1290</strain>
    </source>
</reference>
<evidence type="ECO:0000313" key="5">
    <source>
        <dbReference type="Proteomes" id="UP000003824"/>
    </source>
</evidence>
<proteinExistence type="predicted"/>
<feature type="non-terminal residue" evidence="4">
    <location>
        <position position="74"/>
    </location>
</feature>
<feature type="non-terminal residue" evidence="4">
    <location>
        <position position="1"/>
    </location>
</feature>
<accession>D5ZTW4</accession>
<dbReference type="EMBL" id="DS999641">
    <property type="protein sequence ID" value="EFE70737.2"/>
    <property type="molecule type" value="Genomic_DNA"/>
</dbReference>
<dbReference type="EMBL" id="DS999641">
    <property type="protein sequence ID" value="EFE67883.2"/>
    <property type="molecule type" value="Genomic_DNA"/>
</dbReference>
<dbReference type="eggNOG" id="ENOG5033H5U">
    <property type="taxonomic scope" value="Bacteria"/>
</dbReference>
<sequence length="74" mass="8212">YRSPPHVTVLPDPAYQPSRLLGALPHQVGGSPHLEAGFPLRCFQRLSLPNVANQPCPWQDNWHTRGSSVPVLSY</sequence>
<evidence type="ECO:0000313" key="1">
    <source>
        <dbReference type="EMBL" id="EFE67883.2"/>
    </source>
</evidence>
<name>D5ZTW4_STRV1</name>
<evidence type="ECO:0000313" key="2">
    <source>
        <dbReference type="EMBL" id="EFE68562.2"/>
    </source>
</evidence>
<evidence type="ECO:0000313" key="4">
    <source>
        <dbReference type="EMBL" id="EFE70737.2"/>
    </source>
</evidence>